<name>A0A1H9I4W1_9GAMM</name>
<dbReference type="Pfam" id="PF03795">
    <property type="entry name" value="YCII"/>
    <property type="match status" value="1"/>
</dbReference>
<keyword evidence="4" id="KW-1185">Reference proteome</keyword>
<dbReference type="SUPFAM" id="SSF54909">
    <property type="entry name" value="Dimeric alpha+beta barrel"/>
    <property type="match status" value="1"/>
</dbReference>
<dbReference type="AlphaFoldDB" id="A0A1H9I4W1"/>
<gene>
    <name evidence="3" type="ORF">SAMN05216522_105206</name>
</gene>
<dbReference type="InterPro" id="IPR051807">
    <property type="entry name" value="Sec-metab_biosynth-assoc"/>
</dbReference>
<dbReference type="InterPro" id="IPR005545">
    <property type="entry name" value="YCII"/>
</dbReference>
<dbReference type="EMBL" id="FOGC01000005">
    <property type="protein sequence ID" value="SEQ69465.1"/>
    <property type="molecule type" value="Genomic_DNA"/>
</dbReference>
<dbReference type="InterPro" id="IPR011008">
    <property type="entry name" value="Dimeric_a/b-barrel"/>
</dbReference>
<feature type="domain" description="YCII-related" evidence="2">
    <location>
        <begin position="1"/>
        <end position="95"/>
    </location>
</feature>
<dbReference type="OrthoDB" id="9797014at2"/>
<sequence>MLYVIYAEDNKDSLEKRLSVRAAHLARLQILKDEDRLLTAGPMPIADSEEPGHAGFSGSVIIAEFSSLDEAQTWANDDPYVAAGIYQTVTVRPFKRVF</sequence>
<comment type="similarity">
    <text evidence="1">Belongs to the YciI family.</text>
</comment>
<dbReference type="Gene3D" id="3.30.70.1060">
    <property type="entry name" value="Dimeric alpha+beta barrel"/>
    <property type="match status" value="1"/>
</dbReference>
<evidence type="ECO:0000256" key="1">
    <source>
        <dbReference type="ARBA" id="ARBA00007689"/>
    </source>
</evidence>
<accession>A0A1H9I4W1</accession>
<dbReference type="STRING" id="988801.SAMN05216522_105206"/>
<evidence type="ECO:0000259" key="2">
    <source>
        <dbReference type="Pfam" id="PF03795"/>
    </source>
</evidence>
<dbReference type="RefSeq" id="WP_092675337.1">
    <property type="nucleotide sequence ID" value="NZ_FOGC01000005.1"/>
</dbReference>
<reference evidence="4" key="1">
    <citation type="submission" date="2016-10" db="EMBL/GenBank/DDBJ databases">
        <authorList>
            <person name="Varghese N."/>
            <person name="Submissions S."/>
        </authorList>
    </citation>
    <scope>NUCLEOTIDE SEQUENCE [LARGE SCALE GENOMIC DNA]</scope>
    <source>
        <strain evidence="4">8N4</strain>
    </source>
</reference>
<organism evidence="3 4">
    <name type="scientific">Rosenbergiella nectarea</name>
    <dbReference type="NCBI Taxonomy" id="988801"/>
    <lineage>
        <taxon>Bacteria</taxon>
        <taxon>Pseudomonadati</taxon>
        <taxon>Pseudomonadota</taxon>
        <taxon>Gammaproteobacteria</taxon>
        <taxon>Enterobacterales</taxon>
        <taxon>Erwiniaceae</taxon>
        <taxon>Rosenbergiella</taxon>
    </lineage>
</organism>
<protein>
    <recommendedName>
        <fullName evidence="2">YCII-related domain-containing protein</fullName>
    </recommendedName>
</protein>
<dbReference type="PANTHER" id="PTHR33606:SF3">
    <property type="entry name" value="PROTEIN YCII"/>
    <property type="match status" value="1"/>
</dbReference>
<proteinExistence type="inferred from homology"/>
<dbReference type="PANTHER" id="PTHR33606">
    <property type="entry name" value="PROTEIN YCII"/>
    <property type="match status" value="1"/>
</dbReference>
<evidence type="ECO:0000313" key="3">
    <source>
        <dbReference type="EMBL" id="SEQ69465.1"/>
    </source>
</evidence>
<evidence type="ECO:0000313" key="4">
    <source>
        <dbReference type="Proteomes" id="UP000242515"/>
    </source>
</evidence>
<dbReference type="NCBIfam" id="NF008473">
    <property type="entry name" value="PRK11370.1"/>
    <property type="match status" value="1"/>
</dbReference>
<dbReference type="Proteomes" id="UP000242515">
    <property type="component" value="Unassembled WGS sequence"/>
</dbReference>